<keyword evidence="1" id="KW-0732">Signal</keyword>
<name>A0A4V3A066_9SPHI</name>
<feature type="chain" id="PRO_5020682229" evidence="1">
    <location>
        <begin position="20"/>
        <end position="453"/>
    </location>
</feature>
<dbReference type="OrthoDB" id="5442696at2"/>
<dbReference type="Gene3D" id="2.40.160.10">
    <property type="entry name" value="Porin"/>
    <property type="match status" value="1"/>
</dbReference>
<dbReference type="EMBL" id="SJCY01000004">
    <property type="protein sequence ID" value="TDG36393.1"/>
    <property type="molecule type" value="Genomic_DNA"/>
</dbReference>
<proteinExistence type="predicted"/>
<dbReference type="InterPro" id="IPR023614">
    <property type="entry name" value="Porin_dom_sf"/>
</dbReference>
<dbReference type="Proteomes" id="UP000295668">
    <property type="component" value="Unassembled WGS sequence"/>
</dbReference>
<dbReference type="AlphaFoldDB" id="A0A4V3A066"/>
<feature type="signal peptide" evidence="1">
    <location>
        <begin position="1"/>
        <end position="19"/>
    </location>
</feature>
<gene>
    <name evidence="2" type="ORF">EZJ43_07700</name>
</gene>
<evidence type="ECO:0000256" key="1">
    <source>
        <dbReference type="SAM" id="SignalP"/>
    </source>
</evidence>
<evidence type="ECO:0000313" key="2">
    <source>
        <dbReference type="EMBL" id="TDG36393.1"/>
    </source>
</evidence>
<dbReference type="InterPro" id="IPR010870">
    <property type="entry name" value="Porin_O/P"/>
</dbReference>
<protein>
    <submittedName>
        <fullName evidence="2">Porin</fullName>
    </submittedName>
</protein>
<sequence length="453" mass="51243">MKKTLLTMAIALCFTASFSQVVQDTTVRTDHYGQVVDRVPVTAESRNGILVFESKDQLYRLWFDIRVQTDGQIFLCKTLNPIGNGVTIRRARFATKTNLGKNWYGEIDLDFANGAIELKDAYLNYNFLNGFSARVGNYKERFSMSKSTTSRYLKFMERSMVTSAFAPSRHIGLETEYNGKKFLVAGGVFFQEVKDAETNTFVEDNNKSYGRNQGISLTGKFVFQPFGNNKDHGVHLAYGYSYRQPKTDVAPAEYDNIRYSARSLSSINRKKYLDTDLIPGYKYQLLSNIEFAAYLKGLAIQTEIINNRTKRDNNLPTLNFGGYYAQAVYLLFGGKQVYDKSGGEFTQPVRGKKWGDVELAVRYDYINLNDKDVYGGAAEAFTGGVNFYTSRNIKFQVNFSNINHDRYASGKNKLFVGYDINGVLTKDPTKVADASGKAGEKYNQLGVRFEIDF</sequence>
<evidence type="ECO:0000313" key="3">
    <source>
        <dbReference type="Proteomes" id="UP000295668"/>
    </source>
</evidence>
<comment type="caution">
    <text evidence="2">The sequence shown here is derived from an EMBL/GenBank/DDBJ whole genome shotgun (WGS) entry which is preliminary data.</text>
</comment>
<accession>A0A4V3A066</accession>
<dbReference type="RefSeq" id="WP_133262123.1">
    <property type="nucleotide sequence ID" value="NZ_SJCY01000004.1"/>
</dbReference>
<dbReference type="Pfam" id="PF07396">
    <property type="entry name" value="Porin_O_P"/>
    <property type="match status" value="1"/>
</dbReference>
<reference evidence="2 3" key="1">
    <citation type="submission" date="2019-02" db="EMBL/GenBank/DDBJ databases">
        <title>Pedobacter sp. nov., a novel speices isolated from soil of pinguins habitat in Antarcitica.</title>
        <authorList>
            <person name="He R.-H."/>
        </authorList>
    </citation>
    <scope>NUCLEOTIDE SEQUENCE [LARGE SCALE GENOMIC DNA]</scope>
    <source>
        <strain evidence="2 3">E01020</strain>
    </source>
</reference>
<organism evidence="2 3">
    <name type="scientific">Pedobacter changchengzhani</name>
    <dbReference type="NCBI Taxonomy" id="2529274"/>
    <lineage>
        <taxon>Bacteria</taxon>
        <taxon>Pseudomonadati</taxon>
        <taxon>Bacteroidota</taxon>
        <taxon>Sphingobacteriia</taxon>
        <taxon>Sphingobacteriales</taxon>
        <taxon>Sphingobacteriaceae</taxon>
        <taxon>Pedobacter</taxon>
    </lineage>
</organism>
<keyword evidence="3" id="KW-1185">Reference proteome</keyword>